<sequence length="742" mass="83282">MWCLKGREGICVYVTPNQKQTFGKSLSDIKLEGDPTISRLHAVISVESIEESDTTPYKCVISDLSKYGTFVIRDGQKKKLLINEKCTLKAGDTVQFGLKQTTFVVSCYSFVIAKSSLDKKAAESLTSVVHLLGGRLAETWEDSCTHLTVSENILFTTKLACALASAKPIVTIAYWEAIRLAVQESKELPGIENFLPMIKEEWLKASSRLLVPNEKRRALFKGLAFVHFCAKQYFTCSPLISAAGGKSCVYPTKKPLTPRDLTAKNAVVVQQPASDSSQFTCQIIEADYPIIYRKLQAIKRRMISDTEIPLAILYCSTEIYCNPKFEFATFLELNTQTFPSSDIVIIEDTQDIVNRINKADGRSKENVVSEICVSQSNENAVSSTSVCPLGENARRGTCDSNRSDIATRTTRNADQRTVTRKVIPEICESQGNDQGTSKNVGPHIGDEQRNIMPNIFSKKKVQKQLEIIPESCCSAGREASGTVSGKSDREQARIVSEIFEPDEVNVVEDLAARKICRNAKSSEKRGILTVEKGNDGTLEKDAVAPVAITTNQQRENYVISKKTNNSHCVKNNLSLGKNGSSNADYDKSDRANWQISKKLKTSRGPRIVSIEKINHSKINTDWKRKKALTEGRTKIQESSNSLKERKLDPVCSVGRPQEDERTKKNRIREGDKNREEPRKTVANWYEKYLKQELTNEILRRDAPRGKTFTKMPVVIPERMPRMDNHVSRRPRDFVKKMIIKTD</sequence>
<dbReference type="Proteomes" id="UP000053097">
    <property type="component" value="Unassembled WGS sequence"/>
</dbReference>
<dbReference type="Pfam" id="PF00533">
    <property type="entry name" value="BRCT"/>
    <property type="match status" value="1"/>
</dbReference>
<dbReference type="PROSITE" id="PS50172">
    <property type="entry name" value="BRCT"/>
    <property type="match status" value="1"/>
</dbReference>
<evidence type="ECO:0000256" key="1">
    <source>
        <dbReference type="ARBA" id="ARBA00004123"/>
    </source>
</evidence>
<proteinExistence type="inferred from homology"/>
<dbReference type="Pfam" id="PF00498">
    <property type="entry name" value="FHA"/>
    <property type="match status" value="1"/>
</dbReference>
<dbReference type="STRING" id="2015173.A0A026VXX6"/>
<dbReference type="GO" id="GO:0007095">
    <property type="term" value="P:mitotic G2 DNA damage checkpoint signaling"/>
    <property type="evidence" value="ECO:0007669"/>
    <property type="project" value="InterPro"/>
</dbReference>
<evidence type="ECO:0000256" key="4">
    <source>
        <dbReference type="ARBA" id="ARBA00022763"/>
    </source>
</evidence>
<gene>
    <name evidence="12" type="ORF">X777_15457</name>
</gene>
<dbReference type="AlphaFoldDB" id="A0A026VXX6"/>
<dbReference type="EMBL" id="KK107796">
    <property type="protein sequence ID" value="EZA47709.1"/>
    <property type="molecule type" value="Genomic_DNA"/>
</dbReference>
<keyword evidence="5" id="KW-0234">DNA repair</keyword>
<comment type="subcellular location">
    <subcellularLocation>
        <location evidence="2">Chromosome</location>
    </subcellularLocation>
    <subcellularLocation>
        <location evidence="1">Nucleus</location>
    </subcellularLocation>
</comment>
<dbReference type="SUPFAM" id="SSF52113">
    <property type="entry name" value="BRCT domain"/>
    <property type="match status" value="1"/>
</dbReference>
<evidence type="ECO:0000256" key="6">
    <source>
        <dbReference type="ARBA" id="ARBA00023242"/>
    </source>
</evidence>
<evidence type="ECO:0000313" key="13">
    <source>
        <dbReference type="Proteomes" id="UP000053097"/>
    </source>
</evidence>
<dbReference type="InterPro" id="IPR000253">
    <property type="entry name" value="FHA_dom"/>
</dbReference>
<dbReference type="GO" id="GO:0000724">
    <property type="term" value="P:double-strand break repair via homologous recombination"/>
    <property type="evidence" value="ECO:0007669"/>
    <property type="project" value="TreeGrafter"/>
</dbReference>
<dbReference type="OrthoDB" id="552194at2759"/>
<keyword evidence="13" id="KW-1185">Reference proteome</keyword>
<evidence type="ECO:0000256" key="2">
    <source>
        <dbReference type="ARBA" id="ARBA00004286"/>
    </source>
</evidence>
<dbReference type="GO" id="GO:0030870">
    <property type="term" value="C:Mre11 complex"/>
    <property type="evidence" value="ECO:0007669"/>
    <property type="project" value="InterPro"/>
</dbReference>
<dbReference type="InterPro" id="IPR036420">
    <property type="entry name" value="BRCT_dom_sf"/>
</dbReference>
<name>A0A026VXX6_OOCBI</name>
<evidence type="ECO:0000256" key="9">
    <source>
        <dbReference type="SAM" id="MobiDB-lite"/>
    </source>
</evidence>
<comment type="similarity">
    <text evidence="8">Belongs to the Nibrin family.</text>
</comment>
<dbReference type="PROSITE" id="PS50006">
    <property type="entry name" value="FHA_DOMAIN"/>
    <property type="match status" value="1"/>
</dbReference>
<evidence type="ECO:0000256" key="8">
    <source>
        <dbReference type="ARBA" id="ARBA00044757"/>
    </source>
</evidence>
<keyword evidence="4" id="KW-0227">DNA damage</keyword>
<dbReference type="SUPFAM" id="SSF49879">
    <property type="entry name" value="SMAD/FHA domain"/>
    <property type="match status" value="1"/>
</dbReference>
<dbReference type="PANTHER" id="PTHR12162">
    <property type="entry name" value="NIBRIN-RELATED"/>
    <property type="match status" value="1"/>
</dbReference>
<feature type="region of interest" description="Disordered" evidence="9">
    <location>
        <begin position="629"/>
        <end position="678"/>
    </location>
</feature>
<evidence type="ECO:0000256" key="5">
    <source>
        <dbReference type="ARBA" id="ARBA00023204"/>
    </source>
</evidence>
<dbReference type="OMA" id="TIAYWEA"/>
<dbReference type="Pfam" id="PF16508">
    <property type="entry name" value="NIBRIN_BRCT_II"/>
    <property type="match status" value="1"/>
</dbReference>
<evidence type="ECO:0000259" key="11">
    <source>
        <dbReference type="PROSITE" id="PS50172"/>
    </source>
</evidence>
<dbReference type="Gene3D" id="3.40.50.10190">
    <property type="entry name" value="BRCT domain"/>
    <property type="match status" value="1"/>
</dbReference>
<accession>A0A026VXX6</accession>
<dbReference type="Gene3D" id="3.40.50.10980">
    <property type="entry name" value="Nibrin, BRCT2 domain"/>
    <property type="match status" value="1"/>
</dbReference>
<organism evidence="12 13">
    <name type="scientific">Ooceraea biroi</name>
    <name type="common">Clonal raider ant</name>
    <name type="synonym">Cerapachys biroi</name>
    <dbReference type="NCBI Taxonomy" id="2015173"/>
    <lineage>
        <taxon>Eukaryota</taxon>
        <taxon>Metazoa</taxon>
        <taxon>Ecdysozoa</taxon>
        <taxon>Arthropoda</taxon>
        <taxon>Hexapoda</taxon>
        <taxon>Insecta</taxon>
        <taxon>Pterygota</taxon>
        <taxon>Neoptera</taxon>
        <taxon>Endopterygota</taxon>
        <taxon>Hymenoptera</taxon>
        <taxon>Apocrita</taxon>
        <taxon>Aculeata</taxon>
        <taxon>Formicoidea</taxon>
        <taxon>Formicidae</taxon>
        <taxon>Dorylinae</taxon>
        <taxon>Ooceraea</taxon>
    </lineage>
</organism>
<feature type="domain" description="BRCT" evidence="11">
    <location>
        <begin position="100"/>
        <end position="203"/>
    </location>
</feature>
<dbReference type="InterPro" id="IPR001357">
    <property type="entry name" value="BRCT_dom"/>
</dbReference>
<dbReference type="InterPro" id="IPR040227">
    <property type="entry name" value="Nibrin-rel"/>
</dbReference>
<keyword evidence="3" id="KW-0158">Chromosome</keyword>
<dbReference type="InterPro" id="IPR008984">
    <property type="entry name" value="SMAD_FHA_dom_sf"/>
</dbReference>
<evidence type="ECO:0000256" key="7">
    <source>
        <dbReference type="ARBA" id="ARBA00023306"/>
    </source>
</evidence>
<dbReference type="GO" id="GO:0005694">
    <property type="term" value="C:chromosome"/>
    <property type="evidence" value="ECO:0007669"/>
    <property type="project" value="UniProtKB-SubCell"/>
</dbReference>
<evidence type="ECO:0000259" key="10">
    <source>
        <dbReference type="PROSITE" id="PS50006"/>
    </source>
</evidence>
<protein>
    <submittedName>
        <fullName evidence="12">Nibrin</fullName>
    </submittedName>
</protein>
<keyword evidence="7" id="KW-0131">Cell cycle</keyword>
<evidence type="ECO:0000256" key="3">
    <source>
        <dbReference type="ARBA" id="ARBA00022454"/>
    </source>
</evidence>
<dbReference type="GO" id="GO:0003684">
    <property type="term" value="F:damaged DNA binding"/>
    <property type="evidence" value="ECO:0007669"/>
    <property type="project" value="TreeGrafter"/>
</dbReference>
<keyword evidence="6" id="KW-0539">Nucleus</keyword>
<feature type="domain" description="FHA" evidence="10">
    <location>
        <begin position="20"/>
        <end position="71"/>
    </location>
</feature>
<dbReference type="CDD" id="cd22667">
    <property type="entry name" value="FHA_NBN"/>
    <property type="match status" value="1"/>
</dbReference>
<reference evidence="12 13" key="1">
    <citation type="journal article" date="2014" name="Curr. Biol.">
        <title>The genome of the clonal raider ant Cerapachys biroi.</title>
        <authorList>
            <person name="Oxley P.R."/>
            <person name="Ji L."/>
            <person name="Fetter-Pruneda I."/>
            <person name="McKenzie S.K."/>
            <person name="Li C."/>
            <person name="Hu H."/>
            <person name="Zhang G."/>
            <person name="Kronauer D.J."/>
        </authorList>
    </citation>
    <scope>NUCLEOTIDE SEQUENCE [LARGE SCALE GENOMIC DNA]</scope>
</reference>
<dbReference type="PANTHER" id="PTHR12162:SF0">
    <property type="entry name" value="NIBRIN"/>
    <property type="match status" value="1"/>
</dbReference>
<feature type="compositionally biased region" description="Basic and acidic residues" evidence="9">
    <location>
        <begin position="656"/>
        <end position="678"/>
    </location>
</feature>
<dbReference type="CDD" id="cd17741">
    <property type="entry name" value="BRCT_nibrin"/>
    <property type="match status" value="1"/>
</dbReference>
<dbReference type="InterPro" id="IPR032429">
    <property type="entry name" value="Nibrin_BRCT2"/>
</dbReference>
<dbReference type="Gene3D" id="2.60.200.20">
    <property type="match status" value="1"/>
</dbReference>
<dbReference type="InterPro" id="IPR043014">
    <property type="entry name" value="Nibrin_BRCT2_sf"/>
</dbReference>
<evidence type="ECO:0000313" key="12">
    <source>
        <dbReference type="EMBL" id="EZA47709.1"/>
    </source>
</evidence>